<accession>A0A4P6WT86</accession>
<dbReference type="EMBL" id="CP037867">
    <property type="protein sequence ID" value="QBM27012.1"/>
    <property type="molecule type" value="Genomic_DNA"/>
</dbReference>
<reference evidence="2 3" key="1">
    <citation type="submission" date="2019-03" db="EMBL/GenBank/DDBJ databases">
        <authorList>
            <person name="Sebastian G."/>
            <person name="Baumann P."/>
            <person name="Ruckert C."/>
            <person name="Kalinowski J."/>
            <person name="Nebel B."/>
            <person name="Takors R."/>
            <person name="Blombach B."/>
        </authorList>
    </citation>
    <scope>NUCLEOTIDE SEQUENCE [LARGE SCALE GENOMIC DNA]</scope>
    <source>
        <strain evidence="2 3">DSM 1084</strain>
    </source>
</reference>
<name>A0A4P6WT86_HYDPS</name>
<dbReference type="RefSeq" id="WP_133155906.1">
    <property type="nucleotide sequence ID" value="NZ_CP037867.1"/>
</dbReference>
<dbReference type="AlphaFoldDB" id="A0A4P6WT86"/>
<sequence precursor="true">MPHTFHSPLRRHPVRHLLALGATAALLAHAPAHADTGKLLLTGGVSTIDGAAGGGLSPWAVIGSQATEGQTGFSAHLSHARTQDYRLNAFGAAVGINDRVELSVARQDLDTGITGTLLGLPGLKLKQDIVGAKFRVAGDAILDSDTLMPQIAVGVMAKRLGSTGLDSTLSALGAKRSGTDLYVNATKLFLAQGLLVNGTLRATKANQGGLLGHGATLGGADNGYELMPELSVAWLLRKNLAVGFEYRAMPDKLNKAGAAAGLGDGLRAGDWKDIFIAWAPSKNVSLTLAYVDLGTVVPATTKGKKQTGTYLSAQFAF</sequence>
<feature type="signal peptide" evidence="1">
    <location>
        <begin position="1"/>
        <end position="34"/>
    </location>
</feature>
<protein>
    <recommendedName>
        <fullName evidence="4">DUF3034 domain-containing protein</fullName>
    </recommendedName>
</protein>
<proteinExistence type="predicted"/>
<dbReference type="InterPro" id="IPR021393">
    <property type="entry name" value="DUF3034"/>
</dbReference>
<evidence type="ECO:0008006" key="4">
    <source>
        <dbReference type="Google" id="ProtNLM"/>
    </source>
</evidence>
<evidence type="ECO:0000256" key="1">
    <source>
        <dbReference type="SAM" id="SignalP"/>
    </source>
</evidence>
<keyword evidence="1" id="KW-0732">Signal</keyword>
<dbReference type="KEGG" id="hpse:HPF_04915"/>
<feature type="chain" id="PRO_5020341471" description="DUF3034 domain-containing protein" evidence="1">
    <location>
        <begin position="35"/>
        <end position="317"/>
    </location>
</feature>
<keyword evidence="3" id="KW-1185">Reference proteome</keyword>
<evidence type="ECO:0000313" key="3">
    <source>
        <dbReference type="Proteomes" id="UP000293912"/>
    </source>
</evidence>
<organism evidence="2 3">
    <name type="scientific">Hydrogenophaga pseudoflava</name>
    <name type="common">Pseudomonas carboxydoflava</name>
    <dbReference type="NCBI Taxonomy" id="47421"/>
    <lineage>
        <taxon>Bacteria</taxon>
        <taxon>Pseudomonadati</taxon>
        <taxon>Pseudomonadota</taxon>
        <taxon>Betaproteobacteria</taxon>
        <taxon>Burkholderiales</taxon>
        <taxon>Comamonadaceae</taxon>
        <taxon>Hydrogenophaga</taxon>
    </lineage>
</organism>
<gene>
    <name evidence="2" type="ORF">HPF_04915</name>
</gene>
<dbReference type="Pfam" id="PF11231">
    <property type="entry name" value="DUF3034"/>
    <property type="match status" value="1"/>
</dbReference>
<evidence type="ECO:0000313" key="2">
    <source>
        <dbReference type="EMBL" id="QBM27012.1"/>
    </source>
</evidence>
<dbReference type="Proteomes" id="UP000293912">
    <property type="component" value="Chromosome"/>
</dbReference>